<dbReference type="InterPro" id="IPR029024">
    <property type="entry name" value="TerB-like"/>
</dbReference>
<sequence>MSKYDKLFQTYAKSTEKLTPVEALFAITLIVVYADGQMSEQQSELLHELMASGAMKGYEVEDIYKISAKVDRIWDRQGTSALFNAAIEALPDDMVEGAFAVAATFAIVDGKVTPEESHYLDKLAHALKIPAETAPRLIAEAWENYRRSE</sequence>
<evidence type="ECO:0000259" key="1">
    <source>
        <dbReference type="Pfam" id="PF05099"/>
    </source>
</evidence>
<organism evidence="2 3">
    <name type="scientific">Laspinema palackyanum D2a</name>
    <dbReference type="NCBI Taxonomy" id="2953684"/>
    <lineage>
        <taxon>Bacteria</taxon>
        <taxon>Bacillati</taxon>
        <taxon>Cyanobacteriota</taxon>
        <taxon>Cyanophyceae</taxon>
        <taxon>Oscillatoriophycideae</taxon>
        <taxon>Oscillatoriales</taxon>
        <taxon>Laspinemataceae</taxon>
        <taxon>Laspinema</taxon>
        <taxon>Laspinema palackyanum</taxon>
    </lineage>
</organism>
<feature type="domain" description="Co-chaperone DjlA N-terminal" evidence="1">
    <location>
        <begin position="23"/>
        <end position="133"/>
    </location>
</feature>
<dbReference type="Pfam" id="PF05099">
    <property type="entry name" value="TerB"/>
    <property type="match status" value="1"/>
</dbReference>
<dbReference type="InterPro" id="IPR007791">
    <property type="entry name" value="DjlA_N"/>
</dbReference>
<name>A0ABT2MT23_9CYAN</name>
<dbReference type="SUPFAM" id="SSF158682">
    <property type="entry name" value="TerB-like"/>
    <property type="match status" value="1"/>
</dbReference>
<comment type="caution">
    <text evidence="2">The sequence shown here is derived from an EMBL/GenBank/DDBJ whole genome shotgun (WGS) entry which is preliminary data.</text>
</comment>
<reference evidence="2 3" key="1">
    <citation type="journal article" date="2022" name="Front. Microbiol.">
        <title>High genomic differentiation and limited gene flow indicate recent cryptic speciation within the genus Laspinema (cyanobacteria).</title>
        <authorList>
            <person name="Stanojkovic A."/>
            <person name="Skoupy S."/>
            <person name="Skaloud P."/>
            <person name="Dvorak P."/>
        </authorList>
    </citation>
    <scope>NUCLEOTIDE SEQUENCE [LARGE SCALE GENOMIC DNA]</scope>
    <source>
        <strain evidence="2 3">D2a</strain>
    </source>
</reference>
<dbReference type="Gene3D" id="1.10.3680.10">
    <property type="entry name" value="TerB-like"/>
    <property type="match status" value="1"/>
</dbReference>
<keyword evidence="3" id="KW-1185">Reference proteome</keyword>
<protein>
    <submittedName>
        <fullName evidence="2">Tellurite resistance TerB family protein</fullName>
    </submittedName>
</protein>
<dbReference type="EMBL" id="JAMXFF010000024">
    <property type="protein sequence ID" value="MCT7967888.1"/>
    <property type="molecule type" value="Genomic_DNA"/>
</dbReference>
<evidence type="ECO:0000313" key="3">
    <source>
        <dbReference type="Proteomes" id="UP001525890"/>
    </source>
</evidence>
<proteinExistence type="predicted"/>
<gene>
    <name evidence="2" type="ORF">NG799_16240</name>
</gene>
<dbReference type="Proteomes" id="UP001525890">
    <property type="component" value="Unassembled WGS sequence"/>
</dbReference>
<evidence type="ECO:0000313" key="2">
    <source>
        <dbReference type="EMBL" id="MCT7967888.1"/>
    </source>
</evidence>
<dbReference type="CDD" id="cd07176">
    <property type="entry name" value="terB"/>
    <property type="match status" value="1"/>
</dbReference>
<accession>A0ABT2MT23</accession>
<dbReference type="RefSeq" id="WP_368007443.1">
    <property type="nucleotide sequence ID" value="NZ_JAMXFF010000024.1"/>
</dbReference>